<evidence type="ECO:0000256" key="5">
    <source>
        <dbReference type="PIRSR" id="PIRSR602081-1"/>
    </source>
</evidence>
<keyword evidence="10" id="KW-1185">Reference proteome</keyword>
<evidence type="ECO:0000256" key="2">
    <source>
        <dbReference type="ARBA" id="ARBA00022630"/>
    </source>
</evidence>
<evidence type="ECO:0000256" key="1">
    <source>
        <dbReference type="ARBA" id="ARBA00005862"/>
    </source>
</evidence>
<dbReference type="GO" id="GO:0003904">
    <property type="term" value="F:deoxyribodipyrimidine photo-lyase activity"/>
    <property type="evidence" value="ECO:0007669"/>
    <property type="project" value="TreeGrafter"/>
</dbReference>
<dbReference type="NCBIfam" id="TIGR02765">
    <property type="entry name" value="crypto_DASH"/>
    <property type="match status" value="1"/>
</dbReference>
<evidence type="ECO:0000256" key="3">
    <source>
        <dbReference type="ARBA" id="ARBA00022827"/>
    </source>
</evidence>
<dbReference type="InterPro" id="IPR036134">
    <property type="entry name" value="Crypto/Photolyase_FAD-like_sf"/>
</dbReference>
<comment type="cofactor">
    <cofactor evidence="6">
        <name>(6R)-5,10-methylene-5,6,7,8-tetrahydrofolate</name>
        <dbReference type="ChEBI" id="CHEBI:15636"/>
    </cofactor>
    <text evidence="6">Binds 1 5,10-methenyltetrahydrofolate (MTHF) per subunit.</text>
</comment>
<dbReference type="Pfam" id="PF03441">
    <property type="entry name" value="FAD_binding_7"/>
    <property type="match status" value="1"/>
</dbReference>
<feature type="region of interest" description="Disordered" evidence="7">
    <location>
        <begin position="1"/>
        <end position="35"/>
    </location>
</feature>
<dbReference type="Proteomes" id="UP000247409">
    <property type="component" value="Unassembled WGS sequence"/>
</dbReference>
<dbReference type="InterPro" id="IPR014729">
    <property type="entry name" value="Rossmann-like_a/b/a_fold"/>
</dbReference>
<dbReference type="PRINTS" id="PR00147">
    <property type="entry name" value="DNAPHOTLYASE"/>
</dbReference>
<evidence type="ECO:0000256" key="4">
    <source>
        <dbReference type="ARBA" id="ARBA00022991"/>
    </source>
</evidence>
<feature type="compositionally biased region" description="Basic residues" evidence="7">
    <location>
        <begin position="1"/>
        <end position="10"/>
    </location>
</feature>
<protein>
    <recommendedName>
        <fullName evidence="6">Cryptochrome DASH</fullName>
    </recommendedName>
</protein>
<dbReference type="SUPFAM" id="SSF48173">
    <property type="entry name" value="Cryptochrome/photolyase FAD-binding domain"/>
    <property type="match status" value="1"/>
</dbReference>
<comment type="cofactor">
    <cofactor evidence="5 6">
        <name>FAD</name>
        <dbReference type="ChEBI" id="CHEBI:57692"/>
    </cofactor>
    <text evidence="5 6">Binds 1 FAD per subunit.</text>
</comment>
<dbReference type="InterPro" id="IPR036155">
    <property type="entry name" value="Crypto/Photolyase_N_sf"/>
</dbReference>
<evidence type="ECO:0000313" key="10">
    <source>
        <dbReference type="Proteomes" id="UP000247409"/>
    </source>
</evidence>
<dbReference type="Gene3D" id="1.25.40.80">
    <property type="match status" value="1"/>
</dbReference>
<dbReference type="AlphaFoldDB" id="A0A2V3IUZ9"/>
<dbReference type="SUPFAM" id="SSF52425">
    <property type="entry name" value="Cryptochrome/photolyase, N-terminal domain"/>
    <property type="match status" value="1"/>
</dbReference>
<dbReference type="GO" id="GO:0071949">
    <property type="term" value="F:FAD binding"/>
    <property type="evidence" value="ECO:0007669"/>
    <property type="project" value="TreeGrafter"/>
</dbReference>
<gene>
    <name evidence="9" type="ORF">BWQ96_04302</name>
</gene>
<dbReference type="STRING" id="448386.A0A2V3IUZ9"/>
<feature type="binding site" evidence="5">
    <location>
        <begin position="478"/>
        <end position="480"/>
    </location>
    <ligand>
        <name>FAD</name>
        <dbReference type="ChEBI" id="CHEBI:57692"/>
    </ligand>
</feature>
<sequence length="574" mass="65046">MRRGPRRVSNRGRDLHRGGSRRGRAKNSWFSHPRASVDPFSGPRVIEQAAPKSLPPESASILWLRNDLRVCDHEALALANTSGTMVPVFIFDTSKFGIKNASPWGFQRNGPFRTVFMIESVKDMQQNLRLRGNDMLVRQGDPVTEILDIAKALAESGFDSVNVVAHKETTWEETKDEDALQAGLKRLAQETGKDMEAYWLWGSTMHHVDDVPFNPGGPGLPETFTAYRKLVEGKKTPVREEVPTPERLNPFPMELRLRSDRFPSLRNDLQVEGLCDPLDHAFPHPLGAMDFVGGESNGLDRMNEYIWDINGLECYKETRNDSGKRNFSSKFSPWLALGCISPRTLYWQVREYEQKKVANDSTYWMLFELMTRDYFRWVSASVGTKLFAVNGYSGRSVGEPSLFDVNPAAVRPIHRTRLQKWIEGKTGAPYIDASMRELALTGFMSNRGRQNVASFLIHDLEFPDWRAGAEYFESVLIDHDVASNWGNWAYLAGVGSDPRGGRKFNVVKQSKQYDPEGWFITRWCPELIDIPPPMIHEPHLLSSEALKEVGITEGETYPTPIVRLPTAPSSQKEQ</sequence>
<dbReference type="GO" id="GO:0000719">
    <property type="term" value="P:photoreactive repair"/>
    <property type="evidence" value="ECO:0007669"/>
    <property type="project" value="TreeGrafter"/>
</dbReference>
<keyword evidence="3 5" id="KW-0274">FAD</keyword>
<dbReference type="GO" id="GO:0003677">
    <property type="term" value="F:DNA binding"/>
    <property type="evidence" value="ECO:0007669"/>
    <property type="project" value="TreeGrafter"/>
</dbReference>
<dbReference type="PANTHER" id="PTHR11455">
    <property type="entry name" value="CRYPTOCHROME"/>
    <property type="match status" value="1"/>
</dbReference>
<comment type="similarity">
    <text evidence="1 6">Belongs to the DNA photolyase class-1 family.</text>
</comment>
<dbReference type="OrthoDB" id="435881at2759"/>
<comment type="function">
    <text evidence="6">May have a photoreceptor function.</text>
</comment>
<feature type="binding site" evidence="5">
    <location>
        <position position="315"/>
    </location>
    <ligand>
        <name>FAD</name>
        <dbReference type="ChEBI" id="CHEBI:57692"/>
    </ligand>
</feature>
<evidence type="ECO:0000256" key="7">
    <source>
        <dbReference type="SAM" id="MobiDB-lite"/>
    </source>
</evidence>
<keyword evidence="2 5" id="KW-0285">Flavoprotein</keyword>
<dbReference type="PROSITE" id="PS51645">
    <property type="entry name" value="PHR_CRY_ALPHA_BETA"/>
    <property type="match status" value="1"/>
</dbReference>
<reference evidence="9 10" key="1">
    <citation type="journal article" date="2018" name="Mol. Biol. Evol.">
        <title>Analysis of the draft genome of the red seaweed Gracilariopsis chorda provides insights into genome size evolution in Rhodophyta.</title>
        <authorList>
            <person name="Lee J."/>
            <person name="Yang E.C."/>
            <person name="Graf L."/>
            <person name="Yang J.H."/>
            <person name="Qiu H."/>
            <person name="Zel Zion U."/>
            <person name="Chan C.X."/>
            <person name="Stephens T.G."/>
            <person name="Weber A.P.M."/>
            <person name="Boo G.H."/>
            <person name="Boo S.M."/>
            <person name="Kim K.M."/>
            <person name="Shin Y."/>
            <person name="Jung M."/>
            <person name="Lee S.J."/>
            <person name="Yim H.S."/>
            <person name="Lee J.H."/>
            <person name="Bhattacharya D."/>
            <person name="Yoon H.S."/>
        </authorList>
    </citation>
    <scope>NUCLEOTIDE SEQUENCE [LARGE SCALE GENOMIC DNA]</scope>
    <source>
        <strain evidence="9 10">SKKU-2015</strain>
        <tissue evidence="9">Whole body</tissue>
    </source>
</reference>
<feature type="domain" description="Photolyase/cryptochrome alpha/beta" evidence="8">
    <location>
        <begin position="58"/>
        <end position="203"/>
    </location>
</feature>
<dbReference type="InterPro" id="IPR014133">
    <property type="entry name" value="Cry_DASH"/>
</dbReference>
<dbReference type="Gene3D" id="1.10.579.10">
    <property type="entry name" value="DNA Cyclobutane Dipyrimidine Photolyase, subunit A, domain 3"/>
    <property type="match status" value="1"/>
</dbReference>
<organism evidence="9 10">
    <name type="scientific">Gracilariopsis chorda</name>
    <dbReference type="NCBI Taxonomy" id="448386"/>
    <lineage>
        <taxon>Eukaryota</taxon>
        <taxon>Rhodophyta</taxon>
        <taxon>Florideophyceae</taxon>
        <taxon>Rhodymeniophycidae</taxon>
        <taxon>Gracilariales</taxon>
        <taxon>Gracilariaceae</taxon>
        <taxon>Gracilariopsis</taxon>
    </lineage>
</organism>
<evidence type="ECO:0000259" key="8">
    <source>
        <dbReference type="PROSITE" id="PS51645"/>
    </source>
</evidence>
<dbReference type="Pfam" id="PF00875">
    <property type="entry name" value="DNA_photolyase"/>
    <property type="match status" value="1"/>
</dbReference>
<dbReference type="Gene3D" id="3.40.50.620">
    <property type="entry name" value="HUPs"/>
    <property type="match status" value="1"/>
</dbReference>
<feature type="binding site" evidence="5">
    <location>
        <begin position="328"/>
        <end position="332"/>
    </location>
    <ligand>
        <name>FAD</name>
        <dbReference type="ChEBI" id="CHEBI:57692"/>
    </ligand>
</feature>
<accession>A0A2V3IUZ9</accession>
<evidence type="ECO:0000313" key="9">
    <source>
        <dbReference type="EMBL" id="PXF45941.1"/>
    </source>
</evidence>
<feature type="binding site" evidence="5">
    <location>
        <begin position="368"/>
        <end position="375"/>
    </location>
    <ligand>
        <name>FAD</name>
        <dbReference type="ChEBI" id="CHEBI:57692"/>
    </ligand>
</feature>
<keyword evidence="4 6" id="KW-0157">Chromophore</keyword>
<dbReference type="InterPro" id="IPR002081">
    <property type="entry name" value="Cryptochrome/DNA_photolyase_1"/>
</dbReference>
<dbReference type="PANTHER" id="PTHR11455:SF22">
    <property type="entry name" value="CRYPTOCHROME DASH"/>
    <property type="match status" value="1"/>
</dbReference>
<name>A0A2V3IUZ9_9FLOR</name>
<dbReference type="InterPro" id="IPR006050">
    <property type="entry name" value="DNA_photolyase_N"/>
</dbReference>
<dbReference type="EMBL" id="NBIV01000049">
    <property type="protein sequence ID" value="PXF45941.1"/>
    <property type="molecule type" value="Genomic_DNA"/>
</dbReference>
<dbReference type="InterPro" id="IPR005101">
    <property type="entry name" value="Cryptochr/Photolyase_FAD-bd"/>
</dbReference>
<evidence type="ECO:0000256" key="6">
    <source>
        <dbReference type="RuleBase" id="RU367151"/>
    </source>
</evidence>
<comment type="caution">
    <text evidence="9">The sequence shown here is derived from an EMBL/GenBank/DDBJ whole genome shotgun (WGS) entry which is preliminary data.</text>
</comment>
<proteinExistence type="inferred from homology"/>